<accession>A0A3N0V2F0</accession>
<proteinExistence type="predicted"/>
<dbReference type="AlphaFoldDB" id="A0A3N0V2F0"/>
<sequence length="130" mass="14018">MNKLLTVVARLLLAQLFLVHVCILLAQIMSHPAGYEQYQILLGQYGLPGIFAPLTILIQLLFGVLLLIGYKTKLAAYVLAGYAVFIAVALKLADPIVFMQYLAIAGGMLALALNPVTALSIDSCVCRKKA</sequence>
<evidence type="ECO:0000256" key="1">
    <source>
        <dbReference type="ARBA" id="ARBA00004141"/>
    </source>
</evidence>
<evidence type="ECO:0000256" key="4">
    <source>
        <dbReference type="ARBA" id="ARBA00023136"/>
    </source>
</evidence>
<comment type="caution">
    <text evidence="6">The sequence shown here is derived from an EMBL/GenBank/DDBJ whole genome shotgun (WGS) entry which is preliminary data.</text>
</comment>
<reference evidence="6 7" key="1">
    <citation type="submission" date="2018-10" db="EMBL/GenBank/DDBJ databases">
        <authorList>
            <person name="Chen W.-M."/>
        </authorList>
    </citation>
    <scope>NUCLEOTIDE SEQUENCE [LARGE SCALE GENOMIC DNA]</scope>
    <source>
        <strain evidence="6 7">H-5</strain>
    </source>
</reference>
<feature type="transmembrane region" description="Helical" evidence="5">
    <location>
        <begin position="50"/>
        <end position="68"/>
    </location>
</feature>
<evidence type="ECO:0000313" key="6">
    <source>
        <dbReference type="EMBL" id="ROH86987.1"/>
    </source>
</evidence>
<feature type="transmembrane region" description="Helical" evidence="5">
    <location>
        <begin position="75"/>
        <end position="93"/>
    </location>
</feature>
<keyword evidence="3 5" id="KW-1133">Transmembrane helix</keyword>
<gene>
    <name evidence="6" type="ORF">ED236_04625</name>
</gene>
<protein>
    <submittedName>
        <fullName evidence="6">DoxX family protein</fullName>
    </submittedName>
</protein>
<evidence type="ECO:0000256" key="3">
    <source>
        <dbReference type="ARBA" id="ARBA00022989"/>
    </source>
</evidence>
<keyword evidence="2 5" id="KW-0812">Transmembrane</keyword>
<keyword evidence="7" id="KW-1185">Reference proteome</keyword>
<feature type="transmembrane region" description="Helical" evidence="5">
    <location>
        <begin position="99"/>
        <end position="121"/>
    </location>
</feature>
<organism evidence="6 7">
    <name type="scientific">Pseudomethylobacillus aquaticus</name>
    <dbReference type="NCBI Taxonomy" id="2676064"/>
    <lineage>
        <taxon>Bacteria</taxon>
        <taxon>Pseudomonadati</taxon>
        <taxon>Pseudomonadota</taxon>
        <taxon>Betaproteobacteria</taxon>
        <taxon>Nitrosomonadales</taxon>
        <taxon>Methylophilaceae</taxon>
        <taxon>Pseudomethylobacillus</taxon>
    </lineage>
</organism>
<dbReference type="GO" id="GO:0016020">
    <property type="term" value="C:membrane"/>
    <property type="evidence" value="ECO:0007669"/>
    <property type="project" value="UniProtKB-SubCell"/>
</dbReference>
<dbReference type="Pfam" id="PF07681">
    <property type="entry name" value="DoxX"/>
    <property type="match status" value="1"/>
</dbReference>
<dbReference type="RefSeq" id="WP_123236794.1">
    <property type="nucleotide sequence ID" value="NZ_RJVP01000002.1"/>
</dbReference>
<dbReference type="EMBL" id="RJVP01000002">
    <property type="protein sequence ID" value="ROH86987.1"/>
    <property type="molecule type" value="Genomic_DNA"/>
</dbReference>
<comment type="subcellular location">
    <subcellularLocation>
        <location evidence="1">Membrane</location>
        <topology evidence="1">Multi-pass membrane protein</topology>
    </subcellularLocation>
</comment>
<keyword evidence="4 5" id="KW-0472">Membrane</keyword>
<evidence type="ECO:0000313" key="7">
    <source>
        <dbReference type="Proteomes" id="UP000275137"/>
    </source>
</evidence>
<dbReference type="InterPro" id="IPR032808">
    <property type="entry name" value="DoxX"/>
</dbReference>
<name>A0A3N0V2F0_9PROT</name>
<evidence type="ECO:0000256" key="2">
    <source>
        <dbReference type="ARBA" id="ARBA00022692"/>
    </source>
</evidence>
<dbReference type="Proteomes" id="UP000275137">
    <property type="component" value="Unassembled WGS sequence"/>
</dbReference>
<evidence type="ECO:0000256" key="5">
    <source>
        <dbReference type="SAM" id="Phobius"/>
    </source>
</evidence>